<organism evidence="2 3">
    <name type="scientific">Pseudophaeobacter arcticus</name>
    <dbReference type="NCBI Taxonomy" id="385492"/>
    <lineage>
        <taxon>Bacteria</taxon>
        <taxon>Pseudomonadati</taxon>
        <taxon>Pseudomonadota</taxon>
        <taxon>Alphaproteobacteria</taxon>
        <taxon>Rhodobacterales</taxon>
        <taxon>Paracoccaceae</taxon>
        <taxon>Pseudophaeobacter</taxon>
    </lineage>
</organism>
<comment type="caution">
    <text evidence="2">The sequence shown here is derived from an EMBL/GenBank/DDBJ whole genome shotgun (WGS) entry which is preliminary data.</text>
</comment>
<feature type="chain" id="PRO_5046455807" evidence="1">
    <location>
        <begin position="20"/>
        <end position="348"/>
    </location>
</feature>
<feature type="signal peptide" evidence="1">
    <location>
        <begin position="1"/>
        <end position="19"/>
    </location>
</feature>
<evidence type="ECO:0000313" key="2">
    <source>
        <dbReference type="EMBL" id="GAA6195628.1"/>
    </source>
</evidence>
<proteinExistence type="predicted"/>
<evidence type="ECO:0000313" key="3">
    <source>
        <dbReference type="Proteomes" id="UP001441944"/>
    </source>
</evidence>
<dbReference type="RefSeq" id="WP_353397710.1">
    <property type="nucleotide sequence ID" value="NZ_BAABWU010000003.1"/>
</dbReference>
<protein>
    <submittedName>
        <fullName evidence="2">Uncharacterized protein</fullName>
    </submittedName>
</protein>
<keyword evidence="1" id="KW-0732">Signal</keyword>
<dbReference type="Proteomes" id="UP001441944">
    <property type="component" value="Unassembled WGS sequence"/>
</dbReference>
<gene>
    <name evidence="2" type="ORF">NBRC116598_10720</name>
</gene>
<accession>A0ABQ0AID4</accession>
<sequence length="348" mass="37672">MKRFLLTATLAVSAAPVFADCGATGTQVFYCDTENASRAQVCLQEDETVQFLAGPDLSNPVYDLSMPVQFMPYLSTGIAQSEDDFSYIRFYEGKRVFTVGLDRDLEFASVALGLAFDYLPANEEACNLESIVDNFQVLDQFALTRGRVAPVVSVPEVSADCGPIHALRQAEWMEDKDVSPIHLGPESITTEVIPVDQNVRVCGAPVDGWQGVRFQSYGFECDLNAPDAIGAVCSSGFVRLSQLPEISEQAPPPSQPQALACQAGGFRFVMVRADTGAVTIENDQLRMTLQPGSGPQTTTDTGSEQVMRLNDKLTLSLSHETLDLNVSHSEQGQQSGICVPVDLSEISN</sequence>
<evidence type="ECO:0000256" key="1">
    <source>
        <dbReference type="SAM" id="SignalP"/>
    </source>
</evidence>
<keyword evidence="3" id="KW-1185">Reference proteome</keyword>
<name>A0ABQ0AID4_9RHOB</name>
<reference evidence="2 3" key="1">
    <citation type="submission" date="2024-04" db="EMBL/GenBank/DDBJ databases">
        <title>Draft genome sequence of Pseudophaeobacter arcticus NBRC 116598.</title>
        <authorList>
            <person name="Miyakawa T."/>
            <person name="Kusuya Y."/>
            <person name="Miura T."/>
        </authorList>
    </citation>
    <scope>NUCLEOTIDE SEQUENCE [LARGE SCALE GENOMIC DNA]</scope>
    <source>
        <strain evidence="2 3">SU-CL00105</strain>
    </source>
</reference>
<dbReference type="EMBL" id="BAABWU010000003">
    <property type="protein sequence ID" value="GAA6195628.1"/>
    <property type="molecule type" value="Genomic_DNA"/>
</dbReference>